<dbReference type="Gene3D" id="1.20.1250.20">
    <property type="entry name" value="MFS general substrate transporter like domains"/>
    <property type="match status" value="1"/>
</dbReference>
<evidence type="ECO:0000256" key="4">
    <source>
        <dbReference type="ARBA" id="ARBA00022989"/>
    </source>
</evidence>
<evidence type="ECO:0000313" key="9">
    <source>
        <dbReference type="EMBL" id="KAE9992848.1"/>
    </source>
</evidence>
<evidence type="ECO:0000256" key="2">
    <source>
        <dbReference type="ARBA" id="ARBA00022448"/>
    </source>
</evidence>
<dbReference type="GO" id="GO:0098717">
    <property type="term" value="P:pantothenate import across plasma membrane"/>
    <property type="evidence" value="ECO:0007669"/>
    <property type="project" value="TreeGrafter"/>
</dbReference>
<dbReference type="FunFam" id="1.20.1250.20:FF:000065">
    <property type="entry name" value="Putative MFS pantothenate transporter"/>
    <property type="match status" value="1"/>
</dbReference>
<organism evidence="9 10">
    <name type="scientific">Venturia inaequalis</name>
    <name type="common">Apple scab fungus</name>
    <dbReference type="NCBI Taxonomy" id="5025"/>
    <lineage>
        <taxon>Eukaryota</taxon>
        <taxon>Fungi</taxon>
        <taxon>Dikarya</taxon>
        <taxon>Ascomycota</taxon>
        <taxon>Pezizomycotina</taxon>
        <taxon>Dothideomycetes</taxon>
        <taxon>Pleosporomycetidae</taxon>
        <taxon>Venturiales</taxon>
        <taxon>Venturiaceae</taxon>
        <taxon>Venturia</taxon>
    </lineage>
</organism>
<dbReference type="PANTHER" id="PTHR43791">
    <property type="entry name" value="PERMEASE-RELATED"/>
    <property type="match status" value="1"/>
</dbReference>
<reference evidence="9 10" key="1">
    <citation type="submission" date="2019-07" db="EMBL/GenBank/DDBJ databases">
        <title>Venturia inaequalis Genome Resource.</title>
        <authorList>
            <person name="Lichtner F.J."/>
        </authorList>
    </citation>
    <scope>NUCLEOTIDE SEQUENCE [LARGE SCALE GENOMIC DNA]</scope>
    <source>
        <strain evidence="9 10">DMI_063113</strain>
    </source>
</reference>
<dbReference type="PANTHER" id="PTHR43791:SF4">
    <property type="entry name" value="PANTOTHENATE TRANSPORTER FEN2"/>
    <property type="match status" value="1"/>
</dbReference>
<keyword evidence="10" id="KW-1185">Reference proteome</keyword>
<dbReference type="InterPro" id="IPR020846">
    <property type="entry name" value="MFS_dom"/>
</dbReference>
<dbReference type="Pfam" id="PF07690">
    <property type="entry name" value="MFS_1"/>
    <property type="match status" value="1"/>
</dbReference>
<keyword evidence="2" id="KW-0813">Transport</keyword>
<feature type="transmembrane region" description="Helical" evidence="7">
    <location>
        <begin position="380"/>
        <end position="400"/>
    </location>
</feature>
<comment type="caution">
    <text evidence="9">The sequence shown here is derived from an EMBL/GenBank/DDBJ whole genome shotgun (WGS) entry which is preliminary data.</text>
</comment>
<name>A0A8H3VS78_VENIN</name>
<comment type="subcellular location">
    <subcellularLocation>
        <location evidence="1">Membrane</location>
        <topology evidence="1">Multi-pass membrane protein</topology>
    </subcellularLocation>
</comment>
<proteinExistence type="inferred from homology"/>
<keyword evidence="5 7" id="KW-0472">Membrane</keyword>
<dbReference type="SUPFAM" id="SSF103473">
    <property type="entry name" value="MFS general substrate transporter"/>
    <property type="match status" value="1"/>
</dbReference>
<keyword evidence="3 7" id="KW-0812">Transmembrane</keyword>
<feature type="transmembrane region" description="Helical" evidence="7">
    <location>
        <begin position="82"/>
        <end position="101"/>
    </location>
</feature>
<evidence type="ECO:0000256" key="5">
    <source>
        <dbReference type="ARBA" id="ARBA00023136"/>
    </source>
</evidence>
<sequence length="431" mass="47982">MRPGERKLVQKIDFFILTFCCLSYFLNYLDRSNLNNAYVSGMKEDLHFHGNQLNQINTVFTVGYIIGQVPSNLALYYIKPRIFFPSMVLLWGCLTIITSSVQHPTSIMAIRFFQGIAESSTFVGTHYILGSWYTASELGKRSGIFTSSGLAGTMISGFIQTGIHSSLDGKQGLAGWRWLFIIDGLITLPVALYGFFYFPDTPSTTTAPYLTHEERELAISRVPEVPVHKPLSLDFLKRLLKCWQCISQLNNYPTGIPAIGILSTLLFATLTDILPTHRYIVAYFIALTGLATSAMILSSSPHIHTQGLTPTIYAAYYWSGAVYACQATFFAWANDELRFEDDQVRSVVIASMNLGSNAVNAWWSILFYGASFAPRFTRGMWAMIGTSIAMAVWATAVIFMGRRERRKRESGVVVGGDEVGAVSTDVVDEKI</sequence>
<keyword evidence="4 7" id="KW-1133">Transmembrane helix</keyword>
<protein>
    <recommendedName>
        <fullName evidence="8">Major facilitator superfamily (MFS) profile domain-containing protein</fullName>
    </recommendedName>
</protein>
<feature type="domain" description="Major facilitator superfamily (MFS) profile" evidence="8">
    <location>
        <begin position="16"/>
        <end position="431"/>
    </location>
</feature>
<feature type="transmembrane region" description="Helical" evidence="7">
    <location>
        <begin position="346"/>
        <end position="368"/>
    </location>
</feature>
<feature type="transmembrane region" description="Helical" evidence="7">
    <location>
        <begin position="315"/>
        <end position="334"/>
    </location>
</feature>
<evidence type="ECO:0000256" key="6">
    <source>
        <dbReference type="ARBA" id="ARBA00037968"/>
    </source>
</evidence>
<evidence type="ECO:0000256" key="3">
    <source>
        <dbReference type="ARBA" id="ARBA00022692"/>
    </source>
</evidence>
<dbReference type="PROSITE" id="PS50850">
    <property type="entry name" value="MFS"/>
    <property type="match status" value="1"/>
</dbReference>
<evidence type="ECO:0000313" key="10">
    <source>
        <dbReference type="Proteomes" id="UP000490939"/>
    </source>
</evidence>
<accession>A0A8H3VS78</accession>
<dbReference type="GO" id="GO:0015233">
    <property type="term" value="F:pantothenate transmembrane transporter activity"/>
    <property type="evidence" value="ECO:0007669"/>
    <property type="project" value="TreeGrafter"/>
</dbReference>
<feature type="transmembrane region" description="Helical" evidence="7">
    <location>
        <begin position="12"/>
        <end position="29"/>
    </location>
</feature>
<dbReference type="InterPro" id="IPR036259">
    <property type="entry name" value="MFS_trans_sf"/>
</dbReference>
<feature type="transmembrane region" description="Helical" evidence="7">
    <location>
        <begin position="281"/>
        <end position="303"/>
    </location>
</feature>
<dbReference type="AlphaFoldDB" id="A0A8H3VS78"/>
<feature type="transmembrane region" description="Helical" evidence="7">
    <location>
        <begin position="178"/>
        <end position="198"/>
    </location>
</feature>
<dbReference type="GO" id="GO:0005886">
    <property type="term" value="C:plasma membrane"/>
    <property type="evidence" value="ECO:0007669"/>
    <property type="project" value="TreeGrafter"/>
</dbReference>
<evidence type="ECO:0000256" key="7">
    <source>
        <dbReference type="SAM" id="Phobius"/>
    </source>
</evidence>
<evidence type="ECO:0000259" key="8">
    <source>
        <dbReference type="PROSITE" id="PS50850"/>
    </source>
</evidence>
<evidence type="ECO:0000256" key="1">
    <source>
        <dbReference type="ARBA" id="ARBA00004141"/>
    </source>
</evidence>
<dbReference type="EMBL" id="WNWR01000045">
    <property type="protein sequence ID" value="KAE9992848.1"/>
    <property type="molecule type" value="Genomic_DNA"/>
</dbReference>
<gene>
    <name evidence="9" type="ORF">EG327_007475</name>
</gene>
<dbReference type="Proteomes" id="UP000490939">
    <property type="component" value="Unassembled WGS sequence"/>
</dbReference>
<comment type="similarity">
    <text evidence="6">Belongs to the major facilitator superfamily. Allantoate permease family.</text>
</comment>
<dbReference type="InterPro" id="IPR011701">
    <property type="entry name" value="MFS"/>
</dbReference>